<reference evidence="1 2" key="2">
    <citation type="submission" date="2009-01" db="EMBL/GenBank/DDBJ databases">
        <title>Draft genome sequence of Bacteroides cellulosilyticus (DSM 14838).</title>
        <authorList>
            <person name="Sudarsanam P."/>
            <person name="Ley R."/>
            <person name="Guruge J."/>
            <person name="Turnbaugh P.J."/>
            <person name="Mahowald M."/>
            <person name="Liep D."/>
            <person name="Gordon J."/>
        </authorList>
    </citation>
    <scope>NUCLEOTIDE SEQUENCE [LARGE SCALE GENOMIC DNA]</scope>
    <source>
        <strain evidence="1 2">DSM 14838</strain>
    </source>
</reference>
<dbReference type="Proteomes" id="UP000003711">
    <property type="component" value="Unassembled WGS sequence"/>
</dbReference>
<comment type="caution">
    <text evidence="1">The sequence shown here is derived from an EMBL/GenBank/DDBJ whole genome shotgun (WGS) entry which is preliminary data.</text>
</comment>
<evidence type="ECO:0000313" key="1">
    <source>
        <dbReference type="EMBL" id="EEF90372.1"/>
    </source>
</evidence>
<reference evidence="1 2" key="1">
    <citation type="submission" date="2008-12" db="EMBL/GenBank/DDBJ databases">
        <authorList>
            <person name="Fulton L."/>
            <person name="Clifton S."/>
            <person name="Fulton B."/>
            <person name="Xu J."/>
            <person name="Minx P."/>
            <person name="Pepin K.H."/>
            <person name="Johnson M."/>
            <person name="Bhonagiri V."/>
            <person name="Nash W.E."/>
            <person name="Mardis E.R."/>
            <person name="Wilson R.K."/>
        </authorList>
    </citation>
    <scope>NUCLEOTIDE SEQUENCE [LARGE SCALE GENOMIC DNA]</scope>
    <source>
        <strain evidence="1 2">DSM 14838</strain>
    </source>
</reference>
<sequence length="47" mass="5610">MHRPSIFLLLELYVFMYYTINQQNIDFRSFLSVLPCIGTEISHSHYA</sequence>
<dbReference type="HOGENOM" id="CLU_3164405_0_0_10"/>
<evidence type="ECO:0000313" key="2">
    <source>
        <dbReference type="Proteomes" id="UP000003711"/>
    </source>
</evidence>
<organism evidence="1 2">
    <name type="scientific">Bacteroides cellulosilyticus DSM 14838</name>
    <dbReference type="NCBI Taxonomy" id="537012"/>
    <lineage>
        <taxon>Bacteria</taxon>
        <taxon>Pseudomonadati</taxon>
        <taxon>Bacteroidota</taxon>
        <taxon>Bacteroidia</taxon>
        <taxon>Bacteroidales</taxon>
        <taxon>Bacteroidaceae</taxon>
        <taxon>Bacteroides</taxon>
    </lineage>
</organism>
<proteinExistence type="predicted"/>
<name>E2NCI1_9BACE</name>
<gene>
    <name evidence="1" type="ORF">BACCELL_01989</name>
</gene>
<dbReference type="EMBL" id="ACCH01000155">
    <property type="protein sequence ID" value="EEF90372.1"/>
    <property type="molecule type" value="Genomic_DNA"/>
</dbReference>
<dbReference type="AlphaFoldDB" id="E2NCI1"/>
<accession>E2NCI1</accession>
<protein>
    <submittedName>
        <fullName evidence="1">Uncharacterized protein</fullName>
    </submittedName>
</protein>